<reference evidence="1" key="1">
    <citation type="submission" date="2021-06" db="EMBL/GenBank/DDBJ databases">
        <authorList>
            <person name="Kallberg Y."/>
            <person name="Tangrot J."/>
            <person name="Rosling A."/>
        </authorList>
    </citation>
    <scope>NUCLEOTIDE SEQUENCE</scope>
    <source>
        <strain evidence="1">CL551</strain>
    </source>
</reference>
<dbReference type="Proteomes" id="UP000789342">
    <property type="component" value="Unassembled WGS sequence"/>
</dbReference>
<evidence type="ECO:0000313" key="1">
    <source>
        <dbReference type="EMBL" id="CAG8728572.1"/>
    </source>
</evidence>
<sequence length="178" mass="20342">AIPMALDQNVGLGESLMTPMVLIVYHKVPGFSSLKWHRLVHKGESYSPSSPVKIGSMRKQEVVFFHTRSSLISDLTLCLYEPGEELSDDWFNRVIRNPSLLQIRGWKRVGATDLSKASLNLAEPDPCLIRSKGCHSINQSRDRVMLNEKGERNQGEMKLFDRIDMIINWVRAELRVHQ</sequence>
<comment type="caution">
    <text evidence="1">The sequence shown here is derived from an EMBL/GenBank/DDBJ whole genome shotgun (WGS) entry which is preliminary data.</text>
</comment>
<gene>
    <name evidence="1" type="ORF">AMORRO_LOCUS13842</name>
</gene>
<accession>A0A9N9ICI2</accession>
<keyword evidence="2" id="KW-1185">Reference proteome</keyword>
<proteinExistence type="predicted"/>
<name>A0A9N9ICI2_9GLOM</name>
<dbReference type="EMBL" id="CAJVPV010025279">
    <property type="protein sequence ID" value="CAG8728572.1"/>
    <property type="molecule type" value="Genomic_DNA"/>
</dbReference>
<dbReference type="AlphaFoldDB" id="A0A9N9ICI2"/>
<evidence type="ECO:0000313" key="2">
    <source>
        <dbReference type="Proteomes" id="UP000789342"/>
    </source>
</evidence>
<feature type="non-terminal residue" evidence="1">
    <location>
        <position position="178"/>
    </location>
</feature>
<protein>
    <submittedName>
        <fullName evidence="1">12605_t:CDS:1</fullName>
    </submittedName>
</protein>
<organism evidence="1 2">
    <name type="scientific">Acaulospora morrowiae</name>
    <dbReference type="NCBI Taxonomy" id="94023"/>
    <lineage>
        <taxon>Eukaryota</taxon>
        <taxon>Fungi</taxon>
        <taxon>Fungi incertae sedis</taxon>
        <taxon>Mucoromycota</taxon>
        <taxon>Glomeromycotina</taxon>
        <taxon>Glomeromycetes</taxon>
        <taxon>Diversisporales</taxon>
        <taxon>Acaulosporaceae</taxon>
        <taxon>Acaulospora</taxon>
    </lineage>
</organism>
<feature type="non-terminal residue" evidence="1">
    <location>
        <position position="1"/>
    </location>
</feature>